<keyword evidence="6" id="KW-0812">Transmembrane</keyword>
<dbReference type="Gene3D" id="3.30.565.10">
    <property type="entry name" value="Histidine kinase-like ATPase, C-terminal domain"/>
    <property type="match status" value="1"/>
</dbReference>
<feature type="transmembrane region" description="Helical" evidence="6">
    <location>
        <begin position="292"/>
        <end position="311"/>
    </location>
</feature>
<name>A0A178MJA1_9PROT</name>
<evidence type="ECO:0000259" key="7">
    <source>
        <dbReference type="PROSITE" id="PS50109"/>
    </source>
</evidence>
<dbReference type="SMART" id="SM00086">
    <property type="entry name" value="PAC"/>
    <property type="match status" value="1"/>
</dbReference>
<evidence type="ECO:0000256" key="3">
    <source>
        <dbReference type="ARBA" id="ARBA00022553"/>
    </source>
</evidence>
<dbReference type="PRINTS" id="PR00344">
    <property type="entry name" value="BCTRLSENSOR"/>
</dbReference>
<organism evidence="10 11">
    <name type="scientific">Magnetospirillum moscoviense</name>
    <dbReference type="NCBI Taxonomy" id="1437059"/>
    <lineage>
        <taxon>Bacteria</taxon>
        <taxon>Pseudomonadati</taxon>
        <taxon>Pseudomonadota</taxon>
        <taxon>Alphaproteobacteria</taxon>
        <taxon>Rhodospirillales</taxon>
        <taxon>Rhodospirillaceae</taxon>
        <taxon>Magnetospirillum</taxon>
    </lineage>
</organism>
<evidence type="ECO:0000256" key="1">
    <source>
        <dbReference type="ARBA" id="ARBA00000085"/>
    </source>
</evidence>
<dbReference type="InterPro" id="IPR035965">
    <property type="entry name" value="PAS-like_dom_sf"/>
</dbReference>
<dbReference type="CDD" id="cd00130">
    <property type="entry name" value="PAS"/>
    <property type="match status" value="1"/>
</dbReference>
<dbReference type="GO" id="GO:0004673">
    <property type="term" value="F:protein histidine kinase activity"/>
    <property type="evidence" value="ECO:0007669"/>
    <property type="project" value="UniProtKB-EC"/>
</dbReference>
<dbReference type="InterPro" id="IPR005467">
    <property type="entry name" value="His_kinase_dom"/>
</dbReference>
<dbReference type="Proteomes" id="UP000078543">
    <property type="component" value="Unassembled WGS sequence"/>
</dbReference>
<evidence type="ECO:0000313" key="11">
    <source>
        <dbReference type="Proteomes" id="UP000078543"/>
    </source>
</evidence>
<keyword evidence="5" id="KW-0418">Kinase</keyword>
<dbReference type="Pfam" id="PF13426">
    <property type="entry name" value="PAS_9"/>
    <property type="match status" value="1"/>
</dbReference>
<comment type="caution">
    <text evidence="10">The sequence shown here is derived from an EMBL/GenBank/DDBJ whole genome shotgun (WGS) entry which is preliminary data.</text>
</comment>
<evidence type="ECO:0000259" key="9">
    <source>
        <dbReference type="PROSITE" id="PS50113"/>
    </source>
</evidence>
<reference evidence="10 11" key="1">
    <citation type="submission" date="2016-04" db="EMBL/GenBank/DDBJ databases">
        <title>Draft genome sequence of freshwater magnetotactic bacteria Magnetospirillum marisnigri SP-1 and Magnetospirillum moscoviense BB-1.</title>
        <authorList>
            <person name="Koziaeva V."/>
            <person name="Dziuba M.V."/>
            <person name="Ivanov T.M."/>
            <person name="Kuznetsov B."/>
            <person name="Grouzdev D.S."/>
        </authorList>
    </citation>
    <scope>NUCLEOTIDE SEQUENCE [LARGE SCALE GENOMIC DNA]</scope>
    <source>
        <strain evidence="10 11">BB-1</strain>
    </source>
</reference>
<dbReference type="InterPro" id="IPR052162">
    <property type="entry name" value="Sensor_kinase/Photoreceptor"/>
</dbReference>
<dbReference type="PROSITE" id="PS50112">
    <property type="entry name" value="PAS"/>
    <property type="match status" value="1"/>
</dbReference>
<keyword evidence="6" id="KW-1133">Transmembrane helix</keyword>
<dbReference type="SMART" id="SM00387">
    <property type="entry name" value="HATPase_c"/>
    <property type="match status" value="1"/>
</dbReference>
<keyword evidence="4" id="KW-0808">Transferase</keyword>
<dbReference type="STRING" id="1437059.A6A05_14370"/>
<dbReference type="RefSeq" id="WP_068502362.1">
    <property type="nucleotide sequence ID" value="NZ_LWQU01000154.1"/>
</dbReference>
<comment type="catalytic activity">
    <reaction evidence="1">
        <text>ATP + protein L-histidine = ADP + protein N-phospho-L-histidine.</text>
        <dbReference type="EC" id="2.7.13.3"/>
    </reaction>
</comment>
<feature type="transmembrane region" description="Helical" evidence="6">
    <location>
        <begin position="12"/>
        <end position="35"/>
    </location>
</feature>
<dbReference type="InterPro" id="IPR004358">
    <property type="entry name" value="Sig_transdc_His_kin-like_C"/>
</dbReference>
<dbReference type="EMBL" id="LWQU01000154">
    <property type="protein sequence ID" value="OAN48812.1"/>
    <property type="molecule type" value="Genomic_DNA"/>
</dbReference>
<dbReference type="SMART" id="SM00091">
    <property type="entry name" value="PAS"/>
    <property type="match status" value="1"/>
</dbReference>
<evidence type="ECO:0000259" key="8">
    <source>
        <dbReference type="PROSITE" id="PS50112"/>
    </source>
</evidence>
<dbReference type="InterPro" id="IPR036890">
    <property type="entry name" value="HATPase_C_sf"/>
</dbReference>
<feature type="domain" description="Histidine kinase" evidence="7">
    <location>
        <begin position="466"/>
        <end position="681"/>
    </location>
</feature>
<dbReference type="SUPFAM" id="SSF55874">
    <property type="entry name" value="ATPase domain of HSP90 chaperone/DNA topoisomerase II/histidine kinase"/>
    <property type="match status" value="1"/>
</dbReference>
<feature type="domain" description="PAC" evidence="9">
    <location>
        <begin position="394"/>
        <end position="448"/>
    </location>
</feature>
<dbReference type="PANTHER" id="PTHR43304:SF1">
    <property type="entry name" value="PAC DOMAIN-CONTAINING PROTEIN"/>
    <property type="match status" value="1"/>
</dbReference>
<accession>A0A178MJA1</accession>
<dbReference type="Gene3D" id="3.30.450.20">
    <property type="entry name" value="PAS domain"/>
    <property type="match status" value="2"/>
</dbReference>
<proteinExistence type="predicted"/>
<dbReference type="PROSITE" id="PS50109">
    <property type="entry name" value="HIS_KIN"/>
    <property type="match status" value="1"/>
</dbReference>
<dbReference type="NCBIfam" id="TIGR00229">
    <property type="entry name" value="sensory_box"/>
    <property type="match status" value="1"/>
</dbReference>
<dbReference type="InterPro" id="IPR000700">
    <property type="entry name" value="PAS-assoc_C"/>
</dbReference>
<evidence type="ECO:0000256" key="2">
    <source>
        <dbReference type="ARBA" id="ARBA00012438"/>
    </source>
</evidence>
<dbReference type="PROSITE" id="PS50113">
    <property type="entry name" value="PAC"/>
    <property type="match status" value="1"/>
</dbReference>
<evidence type="ECO:0000256" key="4">
    <source>
        <dbReference type="ARBA" id="ARBA00022679"/>
    </source>
</evidence>
<evidence type="ECO:0000256" key="5">
    <source>
        <dbReference type="ARBA" id="ARBA00022777"/>
    </source>
</evidence>
<dbReference type="EC" id="2.7.13.3" evidence="2"/>
<dbReference type="AlphaFoldDB" id="A0A178MJA1"/>
<dbReference type="InterPro" id="IPR000014">
    <property type="entry name" value="PAS"/>
</dbReference>
<dbReference type="Pfam" id="PF02518">
    <property type="entry name" value="HATPase_c"/>
    <property type="match status" value="1"/>
</dbReference>
<dbReference type="InterPro" id="IPR003594">
    <property type="entry name" value="HATPase_dom"/>
</dbReference>
<sequence>MSQTVETPPLLRWGPVAIAVGVTVVLFLTVSTGYFQAIADREERAVASARTIEQGVTRTLESVETTLSMIAEEARSGLAGDDRNLAAARRRMADSLRLAPHIRQLAILRGTTVLADTNGPDGTKVDLAMLGLDKNQAAPTGHGLRIGTLQKSRFLPHQGELPDQHSLRSLIPVALVAADSTSTAPLMIVAALNTAYLEEIFTSGAFSRGSHHALVRQDGQPLIATDGLIDWNAPLAAMLSSGADQHFVSVQSLAVPLGATALRLSARYPMAVVIGVRHAETLRDWAGRNRTILAVLAVVSLGAAAVLFVVLRQALVRRSLQAQVRVLVKAIEQSPVVVMVTDADGVIDYVNPAFTRLFGYTAEQAVGRNPRLLNSGQNPPENYRSLWDCLTRGQSWSGEFINRANDGSLVHVSSTISAVRDSHDRTTHFIGVMADITEAKRAERERESLILRLGRANEGLQRFAEISAHHLQEPARRLVSFAQRLKMRLIGRFEDEDAQVSLAFIEQQAGRLRDLLRDVQLYLAADVPLGAQSEIDTARVARDVVLRFGPRIEAAHARILVTDLPHLTIDAPRLADLFAILLENAISYRRPDMAPEVIISGETTADRVRLTVADNGTGIAPEFRERVFRVFERLPRTGDMQGTGIGLAIARRIVESNSGQIWIEETPGGGVTVVVEFEVAEKS</sequence>
<dbReference type="PANTHER" id="PTHR43304">
    <property type="entry name" value="PHYTOCHROME-LIKE PROTEIN CPH1"/>
    <property type="match status" value="1"/>
</dbReference>
<feature type="domain" description="PAS" evidence="8">
    <location>
        <begin position="323"/>
        <end position="369"/>
    </location>
</feature>
<dbReference type="SUPFAM" id="SSF55785">
    <property type="entry name" value="PYP-like sensor domain (PAS domain)"/>
    <property type="match status" value="1"/>
</dbReference>
<keyword evidence="6" id="KW-0472">Membrane</keyword>
<protein>
    <recommendedName>
        <fullName evidence="2">histidine kinase</fullName>
        <ecNumber evidence="2">2.7.13.3</ecNumber>
    </recommendedName>
</protein>
<evidence type="ECO:0000313" key="10">
    <source>
        <dbReference type="EMBL" id="OAN48812.1"/>
    </source>
</evidence>
<keyword evidence="3" id="KW-0597">Phosphoprotein</keyword>
<dbReference type="InterPro" id="IPR001610">
    <property type="entry name" value="PAC"/>
</dbReference>
<evidence type="ECO:0000256" key="6">
    <source>
        <dbReference type="SAM" id="Phobius"/>
    </source>
</evidence>
<gene>
    <name evidence="10" type="ORF">A6A05_14370</name>
</gene>
<keyword evidence="11" id="KW-1185">Reference proteome</keyword>